<keyword evidence="1" id="KW-0812">Transmembrane</keyword>
<dbReference type="STRING" id="4795.A0A225WWA5"/>
<keyword evidence="1" id="KW-0472">Membrane</keyword>
<feature type="transmembrane region" description="Helical" evidence="1">
    <location>
        <begin position="70"/>
        <end position="91"/>
    </location>
</feature>
<evidence type="ECO:0000259" key="2">
    <source>
        <dbReference type="Pfam" id="PF07885"/>
    </source>
</evidence>
<dbReference type="OrthoDB" id="415460at2759"/>
<sequence>MAEQDDNSDDEQERIDYIPALAAGYYSGYHIWLTLRRLRLLRIVSFLRLERMYNATKNLRVIFARRKEELLVVTYLKGVVLLTSSLLIIFLKHFVQPSVFSSFGVCVWWSVETITSLGYGDVVPITGLVLGSGFIEVMLEKQREEKVEMYSVAMGYTSTPAPAYMPISVTSSNSPHFAAMRMTALHQKVEAITAGQCHLETQFRQQQQLERLLQLVETALGVATDTASTNESEQVTLPS</sequence>
<feature type="transmembrane region" description="Helical" evidence="1">
    <location>
        <begin position="117"/>
        <end position="139"/>
    </location>
</feature>
<dbReference type="Pfam" id="PF07885">
    <property type="entry name" value="Ion_trans_2"/>
    <property type="match status" value="1"/>
</dbReference>
<dbReference type="Gene3D" id="1.10.287.70">
    <property type="match status" value="1"/>
</dbReference>
<evidence type="ECO:0000313" key="3">
    <source>
        <dbReference type="EMBL" id="OWZ22024.1"/>
    </source>
</evidence>
<accession>A0A225WWA5</accession>
<dbReference type="EMBL" id="NBNE01000169">
    <property type="protein sequence ID" value="OWZ22024.1"/>
    <property type="molecule type" value="Genomic_DNA"/>
</dbReference>
<reference evidence="4" key="1">
    <citation type="submission" date="2017-03" db="EMBL/GenBank/DDBJ databases">
        <title>Phytopthora megakarya and P. palmivora, two closely related causual agents of cacao black pod achieved similar genome size and gene model numbers by different mechanisms.</title>
        <authorList>
            <person name="Ali S."/>
            <person name="Shao J."/>
            <person name="Larry D.J."/>
            <person name="Kronmiller B."/>
            <person name="Shen D."/>
            <person name="Strem M.D."/>
            <person name="Melnick R.L."/>
            <person name="Guiltinan M.J."/>
            <person name="Tyler B.M."/>
            <person name="Meinhardt L.W."/>
            <person name="Bailey B.A."/>
        </authorList>
    </citation>
    <scope>NUCLEOTIDE SEQUENCE [LARGE SCALE GENOMIC DNA]</scope>
    <source>
        <strain evidence="4">zdho120</strain>
    </source>
</reference>
<feature type="domain" description="Potassium channel" evidence="2">
    <location>
        <begin position="82"/>
        <end position="127"/>
    </location>
</feature>
<dbReference type="InterPro" id="IPR013099">
    <property type="entry name" value="K_chnl_dom"/>
</dbReference>
<evidence type="ECO:0000313" key="4">
    <source>
        <dbReference type="Proteomes" id="UP000198211"/>
    </source>
</evidence>
<dbReference type="Proteomes" id="UP000198211">
    <property type="component" value="Unassembled WGS sequence"/>
</dbReference>
<feature type="transmembrane region" description="Helical" evidence="1">
    <location>
        <begin position="17"/>
        <end position="35"/>
    </location>
</feature>
<keyword evidence="4" id="KW-1185">Reference proteome</keyword>
<name>A0A225WWA5_9STRA</name>
<comment type="caution">
    <text evidence="3">The sequence shown here is derived from an EMBL/GenBank/DDBJ whole genome shotgun (WGS) entry which is preliminary data.</text>
</comment>
<protein>
    <submittedName>
        <fullName evidence="3">Voltage-gated Ion Channel</fullName>
    </submittedName>
</protein>
<keyword evidence="1" id="KW-1133">Transmembrane helix</keyword>
<evidence type="ECO:0000256" key="1">
    <source>
        <dbReference type="SAM" id="Phobius"/>
    </source>
</evidence>
<dbReference type="AlphaFoldDB" id="A0A225WWA5"/>
<proteinExistence type="predicted"/>
<organism evidence="3 4">
    <name type="scientific">Phytophthora megakarya</name>
    <dbReference type="NCBI Taxonomy" id="4795"/>
    <lineage>
        <taxon>Eukaryota</taxon>
        <taxon>Sar</taxon>
        <taxon>Stramenopiles</taxon>
        <taxon>Oomycota</taxon>
        <taxon>Peronosporomycetes</taxon>
        <taxon>Peronosporales</taxon>
        <taxon>Peronosporaceae</taxon>
        <taxon>Phytophthora</taxon>
    </lineage>
</organism>
<gene>
    <name evidence="3" type="ORF">PHMEG_0003341</name>
</gene>
<dbReference type="SUPFAM" id="SSF81324">
    <property type="entry name" value="Voltage-gated potassium channels"/>
    <property type="match status" value="1"/>
</dbReference>